<dbReference type="AlphaFoldDB" id="A0A5C5Z5U4"/>
<name>A0A5C5Z5U4_9BACT</name>
<evidence type="ECO:0000313" key="2">
    <source>
        <dbReference type="Proteomes" id="UP000315010"/>
    </source>
</evidence>
<protein>
    <submittedName>
        <fullName evidence="1">Uncharacterized protein</fullName>
    </submittedName>
</protein>
<accession>A0A5C5Z5U4</accession>
<organism evidence="1 2">
    <name type="scientific">Novipirellula herctigrandis</name>
    <dbReference type="NCBI Taxonomy" id="2527986"/>
    <lineage>
        <taxon>Bacteria</taxon>
        <taxon>Pseudomonadati</taxon>
        <taxon>Planctomycetota</taxon>
        <taxon>Planctomycetia</taxon>
        <taxon>Pirellulales</taxon>
        <taxon>Pirellulaceae</taxon>
        <taxon>Novipirellula</taxon>
    </lineage>
</organism>
<sequence>MGWLFVIEVRDPDCPEWMDLEQGAVSDKIRSLHFCLSVLIAPNAAKQQFL</sequence>
<proteinExistence type="predicted"/>
<gene>
    <name evidence="1" type="ORF">CA13_40280</name>
</gene>
<dbReference type="EMBL" id="SJPJ01000001">
    <property type="protein sequence ID" value="TWT82565.1"/>
    <property type="molecule type" value="Genomic_DNA"/>
</dbReference>
<evidence type="ECO:0000313" key="1">
    <source>
        <dbReference type="EMBL" id="TWT82565.1"/>
    </source>
</evidence>
<keyword evidence="2" id="KW-1185">Reference proteome</keyword>
<comment type="caution">
    <text evidence="1">The sequence shown here is derived from an EMBL/GenBank/DDBJ whole genome shotgun (WGS) entry which is preliminary data.</text>
</comment>
<reference evidence="1 2" key="1">
    <citation type="submission" date="2019-02" db="EMBL/GenBank/DDBJ databases">
        <title>Deep-cultivation of Planctomycetes and their phenomic and genomic characterization uncovers novel biology.</title>
        <authorList>
            <person name="Wiegand S."/>
            <person name="Jogler M."/>
            <person name="Boedeker C."/>
            <person name="Pinto D."/>
            <person name="Vollmers J."/>
            <person name="Rivas-Marin E."/>
            <person name="Kohn T."/>
            <person name="Peeters S.H."/>
            <person name="Heuer A."/>
            <person name="Rast P."/>
            <person name="Oberbeckmann S."/>
            <person name="Bunk B."/>
            <person name="Jeske O."/>
            <person name="Meyerdierks A."/>
            <person name="Storesund J.E."/>
            <person name="Kallscheuer N."/>
            <person name="Luecker S."/>
            <person name="Lage O.M."/>
            <person name="Pohl T."/>
            <person name="Merkel B.J."/>
            <person name="Hornburger P."/>
            <person name="Mueller R.-W."/>
            <person name="Bruemmer F."/>
            <person name="Labrenz M."/>
            <person name="Spormann A.M."/>
            <person name="Op Den Camp H."/>
            <person name="Overmann J."/>
            <person name="Amann R."/>
            <person name="Jetten M.S.M."/>
            <person name="Mascher T."/>
            <person name="Medema M.H."/>
            <person name="Devos D.P."/>
            <person name="Kaster A.-K."/>
            <person name="Ovreas L."/>
            <person name="Rohde M."/>
            <person name="Galperin M.Y."/>
            <person name="Jogler C."/>
        </authorList>
    </citation>
    <scope>NUCLEOTIDE SEQUENCE [LARGE SCALE GENOMIC DNA]</scope>
    <source>
        <strain evidence="1 2">CA13</strain>
    </source>
</reference>
<dbReference type="Proteomes" id="UP000315010">
    <property type="component" value="Unassembled WGS sequence"/>
</dbReference>